<feature type="transmembrane region" description="Helical" evidence="1">
    <location>
        <begin position="188"/>
        <end position="207"/>
    </location>
</feature>
<keyword evidence="1" id="KW-1133">Transmembrane helix</keyword>
<evidence type="ECO:0008006" key="4">
    <source>
        <dbReference type="Google" id="ProtNLM"/>
    </source>
</evidence>
<comment type="caution">
    <text evidence="2">The sequence shown here is derived from an EMBL/GenBank/DDBJ whole genome shotgun (WGS) entry which is preliminary data.</text>
</comment>
<feature type="transmembrane region" description="Helical" evidence="1">
    <location>
        <begin position="54"/>
        <end position="80"/>
    </location>
</feature>
<keyword evidence="3" id="KW-1185">Reference proteome</keyword>
<feature type="transmembrane region" description="Helical" evidence="1">
    <location>
        <begin position="227"/>
        <end position="252"/>
    </location>
</feature>
<feature type="transmembrane region" description="Helical" evidence="1">
    <location>
        <begin position="149"/>
        <end position="167"/>
    </location>
</feature>
<dbReference type="InterPro" id="IPR025238">
    <property type="entry name" value="DUF4184"/>
</dbReference>
<keyword evidence="1" id="KW-0812">Transmembrane</keyword>
<dbReference type="EMBL" id="BAAAPC010000017">
    <property type="protein sequence ID" value="GAA2006893.1"/>
    <property type="molecule type" value="Genomic_DNA"/>
</dbReference>
<name>A0ABN2WXL8_9ACTN</name>
<reference evidence="2 3" key="1">
    <citation type="journal article" date="2019" name="Int. J. Syst. Evol. Microbiol.">
        <title>The Global Catalogue of Microorganisms (GCM) 10K type strain sequencing project: providing services to taxonomists for standard genome sequencing and annotation.</title>
        <authorList>
            <consortium name="The Broad Institute Genomics Platform"/>
            <consortium name="The Broad Institute Genome Sequencing Center for Infectious Disease"/>
            <person name="Wu L."/>
            <person name="Ma J."/>
        </authorList>
    </citation>
    <scope>NUCLEOTIDE SEQUENCE [LARGE SCALE GENOMIC DNA]</scope>
    <source>
        <strain evidence="2 3">JCM 15313</strain>
    </source>
</reference>
<dbReference type="Proteomes" id="UP001501585">
    <property type="component" value="Unassembled WGS sequence"/>
</dbReference>
<evidence type="ECO:0000256" key="1">
    <source>
        <dbReference type="SAM" id="Phobius"/>
    </source>
</evidence>
<dbReference type="Pfam" id="PF13803">
    <property type="entry name" value="DUF4184"/>
    <property type="match status" value="1"/>
</dbReference>
<evidence type="ECO:0000313" key="3">
    <source>
        <dbReference type="Proteomes" id="UP001501585"/>
    </source>
</evidence>
<sequence length="273" mass="29202">MPFTLCHAAVAIPMSRDRLVPSALAIGAMSPDFVKFAPMAVPEVDGLGYQLSDLLLGSLMGMGVFLVFQALLKQPLVALAPGWARRRLTGPARGFGWSARTLGWAALSVVLGAITHLLLDGITHGEVLPWLTTDAVAGSVSRQQVVQDGLSIVLGLAMAGWIVWWMLRAVPAAEEPAVGPLRWWRVPVWSGMALIVGLTALDTARVPAEAFRINQWQTATELLWAKLAMLIVGTAVALTIAVAVYALAYTALQLTVALRQRRNGLPTPGLSRT</sequence>
<evidence type="ECO:0000313" key="2">
    <source>
        <dbReference type="EMBL" id="GAA2006893.1"/>
    </source>
</evidence>
<protein>
    <recommendedName>
        <fullName evidence="4">DUF4184 family protein</fullName>
    </recommendedName>
</protein>
<accession>A0ABN2WXL8</accession>
<keyword evidence="1" id="KW-0472">Membrane</keyword>
<organism evidence="2 3">
    <name type="scientific">Nocardiopsis rhodophaea</name>
    <dbReference type="NCBI Taxonomy" id="280238"/>
    <lineage>
        <taxon>Bacteria</taxon>
        <taxon>Bacillati</taxon>
        <taxon>Actinomycetota</taxon>
        <taxon>Actinomycetes</taxon>
        <taxon>Streptosporangiales</taxon>
        <taxon>Nocardiopsidaceae</taxon>
        <taxon>Nocardiopsis</taxon>
    </lineage>
</organism>
<dbReference type="RefSeq" id="WP_344106035.1">
    <property type="nucleotide sequence ID" value="NZ_BAAAPC010000017.1"/>
</dbReference>
<gene>
    <name evidence="2" type="ORF">GCM10009799_38010</name>
</gene>
<proteinExistence type="predicted"/>